<dbReference type="GO" id="GO:0000122">
    <property type="term" value="P:negative regulation of transcription by RNA polymerase II"/>
    <property type="evidence" value="ECO:0007669"/>
    <property type="project" value="TreeGrafter"/>
</dbReference>
<dbReference type="GO" id="GO:0030154">
    <property type="term" value="P:cell differentiation"/>
    <property type="evidence" value="ECO:0007669"/>
    <property type="project" value="TreeGrafter"/>
</dbReference>
<evidence type="ECO:0000256" key="3">
    <source>
        <dbReference type="ARBA" id="ARBA00022833"/>
    </source>
</evidence>
<reference evidence="9" key="1">
    <citation type="submission" date="2020-11" db="EMBL/GenBank/DDBJ databases">
        <authorList>
            <person name="Tran Van P."/>
        </authorList>
    </citation>
    <scope>NUCLEOTIDE SEQUENCE</scope>
</reference>
<keyword evidence="5" id="KW-0238">DNA-binding</keyword>
<keyword evidence="7" id="KW-0675">Receptor</keyword>
<keyword evidence="10" id="KW-1185">Reference proteome</keyword>
<evidence type="ECO:0000256" key="4">
    <source>
        <dbReference type="ARBA" id="ARBA00023015"/>
    </source>
</evidence>
<dbReference type="PANTHER" id="PTHR24082">
    <property type="entry name" value="NUCLEAR HORMONE RECEPTOR"/>
    <property type="match status" value="1"/>
</dbReference>
<accession>A0A7R9MC42</accession>
<dbReference type="Proteomes" id="UP000728032">
    <property type="component" value="Unassembled WGS sequence"/>
</dbReference>
<gene>
    <name evidence="9" type="ORF">ONB1V03_LOCUS13936</name>
</gene>
<dbReference type="Gene3D" id="1.10.565.10">
    <property type="entry name" value="Retinoid X Receptor"/>
    <property type="match status" value="1"/>
</dbReference>
<keyword evidence="4" id="KW-0805">Transcription regulation</keyword>
<feature type="non-terminal residue" evidence="9">
    <location>
        <position position="1"/>
    </location>
</feature>
<proteinExistence type="predicted"/>
<dbReference type="AlphaFoldDB" id="A0A7R9MC42"/>
<dbReference type="GO" id="GO:0000978">
    <property type="term" value="F:RNA polymerase II cis-regulatory region sequence-specific DNA binding"/>
    <property type="evidence" value="ECO:0007669"/>
    <property type="project" value="TreeGrafter"/>
</dbReference>
<dbReference type="InterPro" id="IPR035500">
    <property type="entry name" value="NHR-like_dom_sf"/>
</dbReference>
<evidence type="ECO:0000256" key="2">
    <source>
        <dbReference type="ARBA" id="ARBA00022771"/>
    </source>
</evidence>
<dbReference type="OrthoDB" id="6352325at2759"/>
<protein>
    <recommendedName>
        <fullName evidence="8">NR LBD domain-containing protein</fullName>
    </recommendedName>
</protein>
<organism evidence="9">
    <name type="scientific">Oppiella nova</name>
    <dbReference type="NCBI Taxonomy" id="334625"/>
    <lineage>
        <taxon>Eukaryota</taxon>
        <taxon>Metazoa</taxon>
        <taxon>Ecdysozoa</taxon>
        <taxon>Arthropoda</taxon>
        <taxon>Chelicerata</taxon>
        <taxon>Arachnida</taxon>
        <taxon>Acari</taxon>
        <taxon>Acariformes</taxon>
        <taxon>Sarcoptiformes</taxon>
        <taxon>Oribatida</taxon>
        <taxon>Brachypylina</taxon>
        <taxon>Oppioidea</taxon>
        <taxon>Oppiidae</taxon>
        <taxon>Oppiella</taxon>
    </lineage>
</organism>
<dbReference type="SUPFAM" id="SSF48508">
    <property type="entry name" value="Nuclear receptor ligand-binding domain"/>
    <property type="match status" value="1"/>
</dbReference>
<evidence type="ECO:0000256" key="1">
    <source>
        <dbReference type="ARBA" id="ARBA00022723"/>
    </source>
</evidence>
<keyword evidence="1" id="KW-0479">Metal-binding</keyword>
<feature type="domain" description="NR LBD" evidence="8">
    <location>
        <begin position="126"/>
        <end position="281"/>
    </location>
</feature>
<evidence type="ECO:0000313" key="9">
    <source>
        <dbReference type="EMBL" id="CAD7657306.1"/>
    </source>
</evidence>
<keyword evidence="6" id="KW-0804">Transcription</keyword>
<sequence length="281" mass="32756">EMIMNAEERSKRRLIIECNRLKRKKLSNIKQLKKTPTPHYYMDSASNSSLDNQHNIVTSTSTTTSTSMSIDNVYNNILDISFKSNDNCNEKLYERAFTLGMDVMSIARPITDYNTTFNELEGYKFTELISAANIMTANVSTNINTSHVYTFDDFLRVIDVRREYDIKNVVKVFKRLMCASEICEQDKVILLKYGASEVHCMRSITYYDYDTQSWTTNLDDKNALVLSMDFVRQTEPHNETHILFRDYVNTMYNEIDSDINMTAIVLFNPYRPGLKYKEIVK</sequence>
<dbReference type="GO" id="GO:0045944">
    <property type="term" value="P:positive regulation of transcription by RNA polymerase II"/>
    <property type="evidence" value="ECO:0007669"/>
    <property type="project" value="TreeGrafter"/>
</dbReference>
<dbReference type="PROSITE" id="PS51843">
    <property type="entry name" value="NR_LBD"/>
    <property type="match status" value="1"/>
</dbReference>
<evidence type="ECO:0000256" key="5">
    <source>
        <dbReference type="ARBA" id="ARBA00023125"/>
    </source>
</evidence>
<name>A0A7R9MC42_9ACAR</name>
<keyword evidence="3" id="KW-0862">Zinc</keyword>
<keyword evidence="2" id="KW-0863">Zinc-finger</keyword>
<dbReference type="PANTHER" id="PTHR24082:SF283">
    <property type="entry name" value="NUCLEAR HORMONE RECEPTOR HR96"/>
    <property type="match status" value="1"/>
</dbReference>
<evidence type="ECO:0000256" key="7">
    <source>
        <dbReference type="ARBA" id="ARBA00023170"/>
    </source>
</evidence>
<dbReference type="GO" id="GO:0004879">
    <property type="term" value="F:nuclear receptor activity"/>
    <property type="evidence" value="ECO:0007669"/>
    <property type="project" value="TreeGrafter"/>
</dbReference>
<dbReference type="EMBL" id="OC927580">
    <property type="protein sequence ID" value="CAD7657306.1"/>
    <property type="molecule type" value="Genomic_DNA"/>
</dbReference>
<evidence type="ECO:0000256" key="6">
    <source>
        <dbReference type="ARBA" id="ARBA00023163"/>
    </source>
</evidence>
<dbReference type="InterPro" id="IPR050234">
    <property type="entry name" value="Nuclear_hormone_rcpt_NR1"/>
</dbReference>
<dbReference type="GO" id="GO:0008270">
    <property type="term" value="F:zinc ion binding"/>
    <property type="evidence" value="ECO:0007669"/>
    <property type="project" value="UniProtKB-KW"/>
</dbReference>
<dbReference type="InterPro" id="IPR000536">
    <property type="entry name" value="Nucl_hrmn_rcpt_lig-bd"/>
</dbReference>
<dbReference type="EMBL" id="CAJPVJ010012755">
    <property type="protein sequence ID" value="CAG2174492.1"/>
    <property type="molecule type" value="Genomic_DNA"/>
</dbReference>
<evidence type="ECO:0000313" key="10">
    <source>
        <dbReference type="Proteomes" id="UP000728032"/>
    </source>
</evidence>
<evidence type="ECO:0000259" key="8">
    <source>
        <dbReference type="PROSITE" id="PS51843"/>
    </source>
</evidence>